<reference evidence="2" key="1">
    <citation type="submission" date="2019-08" db="EMBL/GenBank/DDBJ databases">
        <authorList>
            <person name="Kucharzyk K."/>
            <person name="Murdoch R.W."/>
            <person name="Higgins S."/>
            <person name="Loffler F."/>
        </authorList>
    </citation>
    <scope>NUCLEOTIDE SEQUENCE</scope>
</reference>
<feature type="compositionally biased region" description="Basic residues" evidence="1">
    <location>
        <begin position="20"/>
        <end position="32"/>
    </location>
</feature>
<accession>A0A645BJF7</accession>
<feature type="region of interest" description="Disordered" evidence="1">
    <location>
        <begin position="188"/>
        <end position="215"/>
    </location>
</feature>
<evidence type="ECO:0000313" key="2">
    <source>
        <dbReference type="EMBL" id="MPM65487.1"/>
    </source>
</evidence>
<gene>
    <name evidence="2" type="ORF">SDC9_112384</name>
</gene>
<feature type="region of interest" description="Disordered" evidence="1">
    <location>
        <begin position="90"/>
        <end position="116"/>
    </location>
</feature>
<comment type="caution">
    <text evidence="2">The sequence shown here is derived from an EMBL/GenBank/DDBJ whole genome shotgun (WGS) entry which is preliminary data.</text>
</comment>
<name>A0A645BJF7_9ZZZZ</name>
<dbReference type="EMBL" id="VSSQ01020542">
    <property type="protein sequence ID" value="MPM65487.1"/>
    <property type="molecule type" value="Genomic_DNA"/>
</dbReference>
<proteinExistence type="predicted"/>
<feature type="region of interest" description="Disordered" evidence="1">
    <location>
        <begin position="1"/>
        <end position="69"/>
    </location>
</feature>
<sequence length="225" mass="25019">MPDRAGGKEVNGGRPPDQRRAHRRQQRQKGHHHAPEHGPLDAKEPKDQPAQRALHGGDGDVALDGGADHGGELGGQLALVHRVQRHRVAHAGGQRAAVAQQEEQQVQHHAETHHELQRVGAEIHRLGRQELAGLGTELRQARLQLGHRRQVEVVQHLHRPIWQGLDDGLQVAADIDLARFEMFIDDAGLGHQGGDDHQQRQNHQQQTDAQGDQRRQVLAAWHALQ</sequence>
<feature type="compositionally biased region" description="Low complexity" evidence="1">
    <location>
        <begin position="90"/>
        <end position="104"/>
    </location>
</feature>
<dbReference type="AlphaFoldDB" id="A0A645BJF7"/>
<feature type="compositionally biased region" description="Low complexity" evidence="1">
    <location>
        <begin position="201"/>
        <end position="210"/>
    </location>
</feature>
<protein>
    <submittedName>
        <fullName evidence="2">Uncharacterized protein</fullName>
    </submittedName>
</protein>
<feature type="compositionally biased region" description="Basic and acidic residues" evidence="1">
    <location>
        <begin position="105"/>
        <end position="116"/>
    </location>
</feature>
<organism evidence="2">
    <name type="scientific">bioreactor metagenome</name>
    <dbReference type="NCBI Taxonomy" id="1076179"/>
    <lineage>
        <taxon>unclassified sequences</taxon>
        <taxon>metagenomes</taxon>
        <taxon>ecological metagenomes</taxon>
    </lineage>
</organism>
<evidence type="ECO:0000256" key="1">
    <source>
        <dbReference type="SAM" id="MobiDB-lite"/>
    </source>
</evidence>
<feature type="compositionally biased region" description="Basic and acidic residues" evidence="1">
    <location>
        <begin position="33"/>
        <end position="49"/>
    </location>
</feature>